<feature type="repeat" description="Solcar" evidence="9">
    <location>
        <begin position="286"/>
        <end position="385"/>
    </location>
</feature>
<dbReference type="OrthoDB" id="2139348at2759"/>
<sequence>MAMDPSHGSFPDANLADVRPRDGSEGSRNSTIIRAVKDIAFGSTAGMIAEVFEYPLDLAKVRLQSQVLDSAARFGGPLDCLVQTWRDEGIRGLYRGLPVPIFGAMAETAGLFVSYSQLQSFIMWCTSDVSRAPSRQLTLPELGLAAAGSGFLTSFIITPIELVKCKMQVQMLAPPLKVPDFKTTPPTFIHAIPRPHLPHHYSASQRLRQLPGPFSIVSNVIRASGVKGLWLGHLGTIIRETGGTAAWFASKEFFASLLLAHRTQLSPPLFNAHHNFTGTPRNSTDLLPWESALSGALAGAIYRLSLYPADTVKSAIQTAEELRPSNTFTPSAKVLSGPGSFWGTAKAMYKARGVRGLYAGGGMTIARAIPSSAIVFVVYDGLNQRFL</sequence>
<feature type="repeat" description="Solcar" evidence="9">
    <location>
        <begin position="137"/>
        <end position="257"/>
    </location>
</feature>
<keyword evidence="4 9" id="KW-0812">Transmembrane</keyword>
<gene>
    <name evidence="12" type="ORF">SCLCIDRAFT_1223706</name>
</gene>
<dbReference type="Gene3D" id="1.50.40.10">
    <property type="entry name" value="Mitochondrial carrier domain"/>
    <property type="match status" value="2"/>
</dbReference>
<proteinExistence type="inferred from homology"/>
<dbReference type="InterPro" id="IPR018108">
    <property type="entry name" value="MCP_transmembrane"/>
</dbReference>
<comment type="similarity">
    <text evidence="2 10">Belongs to the mitochondrial carrier (TC 2.A.29) family.</text>
</comment>
<evidence type="ECO:0000256" key="2">
    <source>
        <dbReference type="ARBA" id="ARBA00006375"/>
    </source>
</evidence>
<feature type="region of interest" description="Disordered" evidence="11">
    <location>
        <begin position="1"/>
        <end position="27"/>
    </location>
</feature>
<dbReference type="GO" id="GO:1990575">
    <property type="term" value="P:mitochondrial L-ornithine transmembrane transport"/>
    <property type="evidence" value="ECO:0007669"/>
    <property type="project" value="TreeGrafter"/>
</dbReference>
<dbReference type="EMBL" id="KN822209">
    <property type="protein sequence ID" value="KIM52505.1"/>
    <property type="molecule type" value="Genomic_DNA"/>
</dbReference>
<evidence type="ECO:0000256" key="9">
    <source>
        <dbReference type="PROSITE-ProRule" id="PRU00282"/>
    </source>
</evidence>
<dbReference type="Pfam" id="PF00153">
    <property type="entry name" value="Mito_carr"/>
    <property type="match status" value="3"/>
</dbReference>
<dbReference type="HOGENOM" id="CLU_015166_16_3_1"/>
<dbReference type="AlphaFoldDB" id="A0A0C3CVB0"/>
<dbReference type="PANTHER" id="PTHR45624">
    <property type="entry name" value="MITOCHONDRIAL BASIC AMINO ACIDS TRANSPORTER-RELATED"/>
    <property type="match status" value="1"/>
</dbReference>
<evidence type="ECO:0000256" key="6">
    <source>
        <dbReference type="ARBA" id="ARBA00022989"/>
    </source>
</evidence>
<name>A0A0C3CVB0_9AGAM</name>
<evidence type="ECO:0000313" key="12">
    <source>
        <dbReference type="EMBL" id="KIM52505.1"/>
    </source>
</evidence>
<dbReference type="Proteomes" id="UP000053989">
    <property type="component" value="Unassembled WGS sequence"/>
</dbReference>
<evidence type="ECO:0000256" key="11">
    <source>
        <dbReference type="SAM" id="MobiDB-lite"/>
    </source>
</evidence>
<evidence type="ECO:0000313" key="13">
    <source>
        <dbReference type="Proteomes" id="UP000053989"/>
    </source>
</evidence>
<feature type="repeat" description="Solcar" evidence="9">
    <location>
        <begin position="33"/>
        <end position="121"/>
    </location>
</feature>
<dbReference type="InterPro" id="IPR050567">
    <property type="entry name" value="Mitochondrial_Carrier"/>
</dbReference>
<evidence type="ECO:0000256" key="8">
    <source>
        <dbReference type="ARBA" id="ARBA00023136"/>
    </source>
</evidence>
<reference evidence="13" key="2">
    <citation type="submission" date="2015-01" db="EMBL/GenBank/DDBJ databases">
        <title>Evolutionary Origins and Diversification of the Mycorrhizal Mutualists.</title>
        <authorList>
            <consortium name="DOE Joint Genome Institute"/>
            <consortium name="Mycorrhizal Genomics Consortium"/>
            <person name="Kohler A."/>
            <person name="Kuo A."/>
            <person name="Nagy L.G."/>
            <person name="Floudas D."/>
            <person name="Copeland A."/>
            <person name="Barry K.W."/>
            <person name="Cichocki N."/>
            <person name="Veneault-Fourrey C."/>
            <person name="LaButti K."/>
            <person name="Lindquist E.A."/>
            <person name="Lipzen A."/>
            <person name="Lundell T."/>
            <person name="Morin E."/>
            <person name="Murat C."/>
            <person name="Riley R."/>
            <person name="Ohm R."/>
            <person name="Sun H."/>
            <person name="Tunlid A."/>
            <person name="Henrissat B."/>
            <person name="Grigoriev I.V."/>
            <person name="Hibbett D.S."/>
            <person name="Martin F."/>
        </authorList>
    </citation>
    <scope>NUCLEOTIDE SEQUENCE [LARGE SCALE GENOMIC DNA]</scope>
    <source>
        <strain evidence="13">Foug A</strain>
    </source>
</reference>
<dbReference type="PANTHER" id="PTHR45624:SF31">
    <property type="entry name" value="MITOCHONDRIAL ORNITHINE TRANSPORTER 1"/>
    <property type="match status" value="1"/>
</dbReference>
<evidence type="ECO:0000256" key="5">
    <source>
        <dbReference type="ARBA" id="ARBA00022737"/>
    </source>
</evidence>
<dbReference type="InterPro" id="IPR023395">
    <property type="entry name" value="MCP_dom_sf"/>
</dbReference>
<dbReference type="GO" id="GO:0031966">
    <property type="term" value="C:mitochondrial membrane"/>
    <property type="evidence" value="ECO:0007669"/>
    <property type="project" value="UniProtKB-SubCell"/>
</dbReference>
<protein>
    <recommendedName>
        <fullName evidence="14">Mitochondrial carrier</fullName>
    </recommendedName>
</protein>
<evidence type="ECO:0000256" key="4">
    <source>
        <dbReference type="ARBA" id="ARBA00022692"/>
    </source>
</evidence>
<dbReference type="InParanoid" id="A0A0C3CVB0"/>
<evidence type="ECO:0000256" key="10">
    <source>
        <dbReference type="RuleBase" id="RU000488"/>
    </source>
</evidence>
<keyword evidence="8 9" id="KW-0472">Membrane</keyword>
<keyword evidence="13" id="KW-1185">Reference proteome</keyword>
<dbReference type="GO" id="GO:0000064">
    <property type="term" value="F:L-ornithine transmembrane transporter activity"/>
    <property type="evidence" value="ECO:0007669"/>
    <property type="project" value="TreeGrafter"/>
</dbReference>
<comment type="subcellular location">
    <subcellularLocation>
        <location evidence="1">Mitochondrion membrane</location>
        <topology evidence="1">Multi-pass membrane protein</topology>
    </subcellularLocation>
</comment>
<evidence type="ECO:0000256" key="7">
    <source>
        <dbReference type="ARBA" id="ARBA00023128"/>
    </source>
</evidence>
<evidence type="ECO:0000256" key="3">
    <source>
        <dbReference type="ARBA" id="ARBA00022448"/>
    </source>
</evidence>
<accession>A0A0C3CVB0</accession>
<evidence type="ECO:0000256" key="1">
    <source>
        <dbReference type="ARBA" id="ARBA00004225"/>
    </source>
</evidence>
<keyword evidence="7" id="KW-0496">Mitochondrion</keyword>
<organism evidence="12 13">
    <name type="scientific">Scleroderma citrinum Foug A</name>
    <dbReference type="NCBI Taxonomy" id="1036808"/>
    <lineage>
        <taxon>Eukaryota</taxon>
        <taxon>Fungi</taxon>
        <taxon>Dikarya</taxon>
        <taxon>Basidiomycota</taxon>
        <taxon>Agaricomycotina</taxon>
        <taxon>Agaricomycetes</taxon>
        <taxon>Agaricomycetidae</taxon>
        <taxon>Boletales</taxon>
        <taxon>Sclerodermatineae</taxon>
        <taxon>Sclerodermataceae</taxon>
        <taxon>Scleroderma</taxon>
    </lineage>
</organism>
<keyword evidence="3 10" id="KW-0813">Transport</keyword>
<keyword evidence="5" id="KW-0677">Repeat</keyword>
<dbReference type="STRING" id="1036808.A0A0C3CVB0"/>
<dbReference type="SUPFAM" id="SSF103506">
    <property type="entry name" value="Mitochondrial carrier"/>
    <property type="match status" value="1"/>
</dbReference>
<reference evidence="12 13" key="1">
    <citation type="submission" date="2014-04" db="EMBL/GenBank/DDBJ databases">
        <authorList>
            <consortium name="DOE Joint Genome Institute"/>
            <person name="Kuo A."/>
            <person name="Kohler A."/>
            <person name="Nagy L.G."/>
            <person name="Floudas D."/>
            <person name="Copeland A."/>
            <person name="Barry K.W."/>
            <person name="Cichocki N."/>
            <person name="Veneault-Fourrey C."/>
            <person name="LaButti K."/>
            <person name="Lindquist E.A."/>
            <person name="Lipzen A."/>
            <person name="Lundell T."/>
            <person name="Morin E."/>
            <person name="Murat C."/>
            <person name="Sun H."/>
            <person name="Tunlid A."/>
            <person name="Henrissat B."/>
            <person name="Grigoriev I.V."/>
            <person name="Hibbett D.S."/>
            <person name="Martin F."/>
            <person name="Nordberg H.P."/>
            <person name="Cantor M.N."/>
            <person name="Hua S.X."/>
        </authorList>
    </citation>
    <scope>NUCLEOTIDE SEQUENCE [LARGE SCALE GENOMIC DNA]</scope>
    <source>
        <strain evidence="12 13">Foug A</strain>
    </source>
</reference>
<keyword evidence="6" id="KW-1133">Transmembrane helix</keyword>
<dbReference type="PROSITE" id="PS50920">
    <property type="entry name" value="SOLCAR"/>
    <property type="match status" value="3"/>
</dbReference>
<evidence type="ECO:0008006" key="14">
    <source>
        <dbReference type="Google" id="ProtNLM"/>
    </source>
</evidence>